<dbReference type="InterPro" id="IPR036291">
    <property type="entry name" value="NAD(P)-bd_dom_sf"/>
</dbReference>
<dbReference type="Gene3D" id="3.40.50.720">
    <property type="entry name" value="NAD(P)-binding Rossmann-like Domain"/>
    <property type="match status" value="1"/>
</dbReference>
<evidence type="ECO:0000256" key="3">
    <source>
        <dbReference type="ARBA" id="ARBA00022679"/>
    </source>
</evidence>
<dbReference type="InterPro" id="IPR016036">
    <property type="entry name" value="Malonyl_transacylase_ACP-bd"/>
</dbReference>
<evidence type="ECO:0000259" key="6">
    <source>
        <dbReference type="PROSITE" id="PS52004"/>
    </source>
</evidence>
<dbReference type="Proteomes" id="UP001203880">
    <property type="component" value="Unassembled WGS sequence"/>
</dbReference>
<dbReference type="Gene3D" id="3.40.366.10">
    <property type="entry name" value="Malonyl-Coenzyme A Acyl Carrier Protein, domain 2"/>
    <property type="match status" value="1"/>
</dbReference>
<dbReference type="SUPFAM" id="SSF53901">
    <property type="entry name" value="Thiolase-like"/>
    <property type="match status" value="1"/>
</dbReference>
<feature type="domain" description="Ketosynthase family 3 (KS3)" evidence="6">
    <location>
        <begin position="8"/>
        <end position="434"/>
    </location>
</feature>
<reference evidence="7" key="1">
    <citation type="submission" date="2022-05" db="EMBL/GenBank/DDBJ databases">
        <authorList>
            <person name="Park J.-S."/>
        </authorList>
    </citation>
    <scope>NUCLEOTIDE SEQUENCE</scope>
    <source>
        <strain evidence="7">2012CJ41-6</strain>
    </source>
</reference>
<gene>
    <name evidence="7" type="ORF">M3P21_16530</name>
</gene>
<keyword evidence="8" id="KW-1185">Reference proteome</keyword>
<dbReference type="SUPFAM" id="SSF51735">
    <property type="entry name" value="NAD(P)-binding Rossmann-fold domains"/>
    <property type="match status" value="2"/>
</dbReference>
<dbReference type="InterPro" id="IPR016039">
    <property type="entry name" value="Thiolase-like"/>
</dbReference>
<dbReference type="InterPro" id="IPR036736">
    <property type="entry name" value="ACP-like_sf"/>
</dbReference>
<dbReference type="EMBL" id="JAMFMB010000023">
    <property type="protein sequence ID" value="MCL6285137.1"/>
    <property type="molecule type" value="Genomic_DNA"/>
</dbReference>
<dbReference type="SMART" id="SM00825">
    <property type="entry name" value="PKS_KS"/>
    <property type="match status" value="1"/>
</dbReference>
<comment type="caution">
    <text evidence="7">The sequence shown here is derived from an EMBL/GenBank/DDBJ whole genome shotgun (WGS) entry which is preliminary data.</text>
</comment>
<dbReference type="InterPro" id="IPR006162">
    <property type="entry name" value="Ppantetheine_attach_site"/>
</dbReference>
<dbReference type="SMART" id="SM00822">
    <property type="entry name" value="PKS_KR"/>
    <property type="match status" value="1"/>
</dbReference>
<dbReference type="PROSITE" id="PS52004">
    <property type="entry name" value="KS3_2"/>
    <property type="match status" value="1"/>
</dbReference>
<evidence type="ECO:0000259" key="5">
    <source>
        <dbReference type="PROSITE" id="PS50075"/>
    </source>
</evidence>
<proteinExistence type="predicted"/>
<keyword evidence="1" id="KW-0596">Phosphopantetheine</keyword>
<dbReference type="PROSITE" id="PS50075">
    <property type="entry name" value="CARRIER"/>
    <property type="match status" value="1"/>
</dbReference>
<dbReference type="Pfam" id="PF00698">
    <property type="entry name" value="Acyl_transf_1"/>
    <property type="match status" value="1"/>
</dbReference>
<dbReference type="Pfam" id="PF00550">
    <property type="entry name" value="PP-binding"/>
    <property type="match status" value="1"/>
</dbReference>
<dbReference type="Gene3D" id="3.30.70.3290">
    <property type="match status" value="1"/>
</dbReference>
<dbReference type="Pfam" id="PF16197">
    <property type="entry name" value="KAsynt_C_assoc"/>
    <property type="match status" value="1"/>
</dbReference>
<keyword evidence="3" id="KW-0808">Transferase</keyword>
<feature type="region of interest" description="Disordered" evidence="4">
    <location>
        <begin position="1461"/>
        <end position="1494"/>
    </location>
</feature>
<dbReference type="InterPro" id="IPR020841">
    <property type="entry name" value="PKS_Beta-ketoAc_synthase_dom"/>
</dbReference>
<evidence type="ECO:0000256" key="2">
    <source>
        <dbReference type="ARBA" id="ARBA00022553"/>
    </source>
</evidence>
<dbReference type="SUPFAM" id="SSF47336">
    <property type="entry name" value="ACP-like"/>
    <property type="match status" value="1"/>
</dbReference>
<dbReference type="InterPro" id="IPR001227">
    <property type="entry name" value="Ac_transferase_dom_sf"/>
</dbReference>
<dbReference type="SMART" id="SM01294">
    <property type="entry name" value="PKS_PP_betabranch"/>
    <property type="match status" value="1"/>
</dbReference>
<evidence type="ECO:0000256" key="1">
    <source>
        <dbReference type="ARBA" id="ARBA00022450"/>
    </source>
</evidence>
<dbReference type="PROSITE" id="PS00606">
    <property type="entry name" value="KS3_1"/>
    <property type="match status" value="1"/>
</dbReference>
<dbReference type="InterPro" id="IPR020806">
    <property type="entry name" value="PKS_PP-bd"/>
</dbReference>
<name>A0ABT0Q6X0_9RHOB</name>
<dbReference type="Gene3D" id="1.10.1200.10">
    <property type="entry name" value="ACP-like"/>
    <property type="match status" value="1"/>
</dbReference>
<protein>
    <submittedName>
        <fullName evidence="7">SDR family NAD(P)-dependent oxidoreductase</fullName>
    </submittedName>
</protein>
<dbReference type="InterPro" id="IPR018201">
    <property type="entry name" value="Ketoacyl_synth_AS"/>
</dbReference>
<dbReference type="Pfam" id="PF02801">
    <property type="entry name" value="Ketoacyl-synt_C"/>
    <property type="match status" value="1"/>
</dbReference>
<dbReference type="InterPro" id="IPR057326">
    <property type="entry name" value="KR_dom"/>
</dbReference>
<evidence type="ECO:0000313" key="7">
    <source>
        <dbReference type="EMBL" id="MCL6285137.1"/>
    </source>
</evidence>
<dbReference type="InterPro" id="IPR014030">
    <property type="entry name" value="Ketoacyl_synth_N"/>
</dbReference>
<dbReference type="InterPro" id="IPR032821">
    <property type="entry name" value="PKS_assoc"/>
</dbReference>
<accession>A0ABT0Q6X0</accession>
<dbReference type="InterPro" id="IPR050091">
    <property type="entry name" value="PKS_NRPS_Biosynth_Enz"/>
</dbReference>
<dbReference type="InterPro" id="IPR016035">
    <property type="entry name" value="Acyl_Trfase/lysoPLipase"/>
</dbReference>
<dbReference type="SMART" id="SM00827">
    <property type="entry name" value="PKS_AT"/>
    <property type="match status" value="1"/>
</dbReference>
<evidence type="ECO:0000256" key="4">
    <source>
        <dbReference type="SAM" id="MobiDB-lite"/>
    </source>
</evidence>
<dbReference type="InterPro" id="IPR009081">
    <property type="entry name" value="PP-bd_ACP"/>
</dbReference>
<dbReference type="SMART" id="SM00823">
    <property type="entry name" value="PKS_PP"/>
    <property type="match status" value="1"/>
</dbReference>
<dbReference type="InterPro" id="IPR014031">
    <property type="entry name" value="Ketoacyl_synth_C"/>
</dbReference>
<sequence length="1516" mass="161540">MTVATKSENAVAIIGMGLRFPGGAESVQSYWDLLVNGINAVGEIPADRMDVGQLYSGTPATPGRIMTRFGGFLDNIDAFDAGFFGISPREAERMDPQQRLVLETAWHAIEDAQIDAHSLSGRRVGVYVGQWLSDFEARLMRHPENTDFEMTVGSGRYTTAGRLSYFLGLEGPSLTLDTACSSSLTAVHLAVQSLRSGESELAFAAGVNAILSPHITVGYSQSRMMAPDGRCKFGDASGDGYVRSEGAGMVLLKRLDHALEDGDQIRAVIRGSAINNDGRNSGFMGRPAIAGQKSLIGQALSDAQVPSDQIGYVEAHGTGTATGDPVELTALGETLGAGRATSQPLYVGSVKTNIGHTEGAAGLAGLLKASLAVQTGIIPASLNMSHPNPKIDWDGLNLAVPVAPVAWAPEDHRRRAAISSFGIAGSNAQIIVEEPPKPTASPVEPAMQKPLVLPLSAACKPGLQALARTCAALIETESATTIGRFCSAMALGRTALRERAVFVGSDRLDLIASLKLETGGGSAIADGSVSAIKPKIVFVAPGQGGQWTGMSRELYASEPAFRNKLDECDSLLADLVDWSLLAQLNSNPGDDAFLLDRIDVIQPALVALAIAYAALWQAKGVKPDAVVGHSMGEVAAAAIAGSLDLKSAFRIVVHRSQLMARTSGTGGMALVELDPDAISARLRSYRGELSLAARNGPRNCIISGEISALERALNEFERDGIFCRRVKVDVASHSPQMEPLANELSKDLANLVPRHALTPMYSTVQGALIDGTALDNAYWAKNLRQPVLFHDALVQAIGGHDAIVVELGPHPVLLPAIIDTARDLASEVASVGTTLRDEPEGTAFLTSLATLWTKGVSVEWDTAASVNRGAVHLPPYPWQKKRHWLEEAELSHATDNQVGPSPLDAETLSCLYSSQWVRTEADPDKSTQSGTRWLIVGASSNFAVNLTAQLGRFENLVRCVGIDEFTVLDQMPDRVVVLGFGENTSPFLPLEVLQRLTKCNHYKPPRLFFVAKGAHPVTSDEPELDTDQAAFWGAARVVASEHPELSVRLIDLDPQSDASEAAGDILIDLFSTESEDQIAYRKGHRYGLRMRAGVDRLPNARAPWRSDAACLITGGLGGVGGRIALVAARQGARHIVLMGRSVLPVRSDWKGIDPASVNGARIRLLREIEAAGSSVHYIQADVSSKPSLDSALRSYECEARPPIKTVVHAAGQVRNGLSADLSADQFDEVLEAKYRGAQNLDALLSDLDLFVVFSSVAHVFAPAGMANYVAANAAVEALATKRQTRGQPAIYIGWSVWPGVGSHAEGKAASDSTELERLGVRAMAPEQSEAIFAWLCRNRASATVMNVDWTTYGQTTRGQPAPLFDQLAGETRAAPSEVSKKLAELDAASRKELLVEFIRDNLGAILKSDPVDIDPQRALGSFGLNSLMGIELRNRLEAALDRALPATLIWNHPTVAALASHLAGGPPRSTSPRSNPAPAVQPAQMDGLDDLMSDLMNSSDDDVYSALRKPKRDSSG</sequence>
<evidence type="ECO:0000313" key="8">
    <source>
        <dbReference type="Proteomes" id="UP001203880"/>
    </source>
</evidence>
<feature type="domain" description="Carrier" evidence="5">
    <location>
        <begin position="1389"/>
        <end position="1466"/>
    </location>
</feature>
<dbReference type="SUPFAM" id="SSF52151">
    <property type="entry name" value="FabD/lysophospholipase-like"/>
    <property type="match status" value="1"/>
</dbReference>
<dbReference type="CDD" id="cd00833">
    <property type="entry name" value="PKS"/>
    <property type="match status" value="1"/>
</dbReference>
<dbReference type="InterPro" id="IPR013968">
    <property type="entry name" value="PKS_KR"/>
</dbReference>
<dbReference type="InterPro" id="IPR014043">
    <property type="entry name" value="Acyl_transferase_dom"/>
</dbReference>
<dbReference type="Gene3D" id="3.40.47.10">
    <property type="match status" value="1"/>
</dbReference>
<dbReference type="PROSITE" id="PS00012">
    <property type="entry name" value="PHOSPHOPANTETHEINE"/>
    <property type="match status" value="1"/>
</dbReference>
<dbReference type="Pfam" id="PF00109">
    <property type="entry name" value="ketoacyl-synt"/>
    <property type="match status" value="1"/>
</dbReference>
<dbReference type="RefSeq" id="WP_249711634.1">
    <property type="nucleotide sequence ID" value="NZ_JAMFMB010000023.1"/>
</dbReference>
<dbReference type="PANTHER" id="PTHR43775">
    <property type="entry name" value="FATTY ACID SYNTHASE"/>
    <property type="match status" value="1"/>
</dbReference>
<dbReference type="PANTHER" id="PTHR43775:SF37">
    <property type="entry name" value="SI:DKEY-61P9.11"/>
    <property type="match status" value="1"/>
</dbReference>
<dbReference type="Pfam" id="PF08659">
    <property type="entry name" value="KR"/>
    <property type="match status" value="1"/>
</dbReference>
<keyword evidence="2" id="KW-0597">Phosphoprotein</keyword>
<organism evidence="7 8">
    <name type="scientific">Ruegeria spongiae</name>
    <dbReference type="NCBI Taxonomy" id="2942209"/>
    <lineage>
        <taxon>Bacteria</taxon>
        <taxon>Pseudomonadati</taxon>
        <taxon>Pseudomonadota</taxon>
        <taxon>Alphaproteobacteria</taxon>
        <taxon>Rhodobacterales</taxon>
        <taxon>Roseobacteraceae</taxon>
        <taxon>Ruegeria</taxon>
    </lineage>
</organism>
<dbReference type="SUPFAM" id="SSF55048">
    <property type="entry name" value="Probable ACP-binding domain of malonyl-CoA ACP transacylase"/>
    <property type="match status" value="1"/>
</dbReference>